<dbReference type="InterPro" id="IPR055640">
    <property type="entry name" value="DUF7216"/>
</dbReference>
<evidence type="ECO:0000313" key="2">
    <source>
        <dbReference type="EMBL" id="ADO98982.1"/>
    </source>
</evidence>
<dbReference type="RefSeq" id="YP_004324952.1">
    <property type="nucleotide sequence ID" value="NC_015290.1"/>
</dbReference>
<sequence>MPSDIAKQIVQQVFGDDKASAVDSINDALGASTYDAIQARKVEFAKAMGFELDDTAQDSADEIEKSIDGVGDAEVTDVDTSGVRLPSDPDPNEVEQPTAEIPTEEPETTEEPKDETDS</sequence>
<dbReference type="Proteomes" id="UP000006532">
    <property type="component" value="Segment"/>
</dbReference>
<feature type="compositionally biased region" description="Acidic residues" evidence="1">
    <location>
        <begin position="102"/>
        <end position="118"/>
    </location>
</feature>
<dbReference type="KEGG" id="vg:10329484"/>
<gene>
    <name evidence="2" type="ORF">PSSM7_121</name>
</gene>
<evidence type="ECO:0008006" key="4">
    <source>
        <dbReference type="Google" id="ProtNLM"/>
    </source>
</evidence>
<reference evidence="2 3" key="1">
    <citation type="journal article" date="2010" name="Environ. Microbiol.">
        <title>Genomic analysis of oceanic cyanobacterial myoviruses compared with T4-like myoviruses from diverse hosts and environments.</title>
        <authorList>
            <person name="Sullivan M.B."/>
            <person name="Huang K.H."/>
            <person name="Ignacio-Espinoza J.C."/>
            <person name="Berlin A.M."/>
            <person name="Kelly L."/>
            <person name="Weigele P.R."/>
            <person name="DeFrancesco A.S."/>
            <person name="Kern S.E."/>
            <person name="Thompson L.R."/>
            <person name="Young S."/>
            <person name="Yandava C."/>
            <person name="Fu R."/>
            <person name="Krastins B."/>
            <person name="Chase M."/>
            <person name="Sarracino D."/>
            <person name="Osburne M.S."/>
            <person name="Henn M.R."/>
            <person name="Chisholm S.W."/>
        </authorList>
    </citation>
    <scope>NUCLEOTIDE SEQUENCE [LARGE SCALE GENOMIC DNA]</scope>
    <source>
        <strain evidence="2">NATL1A-15</strain>
    </source>
</reference>
<organism evidence="2 3">
    <name type="scientific">Prochlorococcus phage P-SSM7</name>
    <dbReference type="NCBI Taxonomy" id="445688"/>
    <lineage>
        <taxon>Viruses</taxon>
        <taxon>Duplodnaviria</taxon>
        <taxon>Heunggongvirae</taxon>
        <taxon>Uroviricota</taxon>
        <taxon>Caudoviricetes</taxon>
        <taxon>Pantevenvirales</taxon>
        <taxon>Kyanoviridae</taxon>
        <taxon>Palaemonvirus</taxon>
        <taxon>Palaemonvirus pssm7</taxon>
    </lineage>
</organism>
<proteinExistence type="predicted"/>
<evidence type="ECO:0000256" key="1">
    <source>
        <dbReference type="SAM" id="MobiDB-lite"/>
    </source>
</evidence>
<feature type="region of interest" description="Disordered" evidence="1">
    <location>
        <begin position="66"/>
        <end position="118"/>
    </location>
</feature>
<name>E3SNN9_9CAUD</name>
<evidence type="ECO:0000313" key="3">
    <source>
        <dbReference type="Proteomes" id="UP000006532"/>
    </source>
</evidence>
<keyword evidence="3" id="KW-1185">Reference proteome</keyword>
<dbReference type="GeneID" id="10329484"/>
<dbReference type="Pfam" id="PF23853">
    <property type="entry name" value="DUF7216"/>
    <property type="match status" value="1"/>
</dbReference>
<dbReference type="OrthoDB" id="23479at10239"/>
<protein>
    <recommendedName>
        <fullName evidence="4">Gp130</fullName>
    </recommendedName>
</protein>
<dbReference type="EMBL" id="GU071103">
    <property type="protein sequence ID" value="ADO98982.1"/>
    <property type="molecule type" value="Genomic_DNA"/>
</dbReference>
<accession>E3SNN9</accession>